<protein>
    <submittedName>
        <fullName evidence="2">Beta-lactamase hydrolase-like protein</fullName>
        <ecNumber evidence="2">3.-.-.-</ecNumber>
    </submittedName>
</protein>
<dbReference type="EMBL" id="FUGD01000122">
    <property type="protein sequence ID" value="SJM38086.1"/>
    <property type="molecule type" value="Genomic_DNA"/>
</dbReference>
<evidence type="ECO:0000313" key="2">
    <source>
        <dbReference type="EMBL" id="SJM38086.1"/>
    </source>
</evidence>
<dbReference type="InterPro" id="IPR005939">
    <property type="entry name" value="BLH_phosphatase-like"/>
</dbReference>
<name>A0A1R4EHW5_9GAMM</name>
<dbReference type="STRING" id="1945520.A1019T_02074"/>
<dbReference type="EC" id="3.-.-.-" evidence="2"/>
<dbReference type="Pfam" id="PF04273">
    <property type="entry name" value="BLH_phosphatase"/>
    <property type="match status" value="1"/>
</dbReference>
<sequence>MSDSLTIYKQIYPTQCPKISEMGYRSIINVRPDNEVENQPSSQMLCSAAEKANLNYCYLPYDAERLSTSTVARFAEQYHKMPKPIMLFCGSGARAKLLYQSALMQGLL</sequence>
<evidence type="ECO:0000313" key="3">
    <source>
        <dbReference type="Proteomes" id="UP000188169"/>
    </source>
</evidence>
<feature type="domain" description="Beta-lactamase hydrolase-like protein phosphatase-like" evidence="1">
    <location>
        <begin position="2"/>
        <end position="99"/>
    </location>
</feature>
<dbReference type="InterPro" id="IPR029021">
    <property type="entry name" value="Prot-tyrosine_phosphatase-like"/>
</dbReference>
<keyword evidence="2" id="KW-0378">Hydrolase</keyword>
<organism evidence="2 3">
    <name type="scientific">Psychrobacter pasteurii</name>
    <dbReference type="NCBI Taxonomy" id="1945520"/>
    <lineage>
        <taxon>Bacteria</taxon>
        <taxon>Pseudomonadati</taxon>
        <taxon>Pseudomonadota</taxon>
        <taxon>Gammaproteobacteria</taxon>
        <taxon>Moraxellales</taxon>
        <taxon>Moraxellaceae</taxon>
        <taxon>Psychrobacter</taxon>
    </lineage>
</organism>
<dbReference type="GO" id="GO:0016787">
    <property type="term" value="F:hydrolase activity"/>
    <property type="evidence" value="ECO:0007669"/>
    <property type="project" value="UniProtKB-KW"/>
</dbReference>
<dbReference type="OrthoDB" id="9802771at2"/>
<dbReference type="AlphaFoldDB" id="A0A1R4EHW5"/>
<dbReference type="Proteomes" id="UP000188169">
    <property type="component" value="Unassembled WGS sequence"/>
</dbReference>
<keyword evidence="3" id="KW-1185">Reference proteome</keyword>
<proteinExistence type="predicted"/>
<dbReference type="RefSeq" id="WP_077449452.1">
    <property type="nucleotide sequence ID" value="NZ_FUGD01000122.1"/>
</dbReference>
<accession>A0A1R4EHW5</accession>
<evidence type="ECO:0000259" key="1">
    <source>
        <dbReference type="Pfam" id="PF04273"/>
    </source>
</evidence>
<reference evidence="3" key="1">
    <citation type="submission" date="2017-02" db="EMBL/GenBank/DDBJ databases">
        <authorList>
            <person name="Mornico D."/>
        </authorList>
    </citation>
    <scope>NUCLEOTIDE SEQUENCE [LARGE SCALE GENOMIC DNA]</scope>
</reference>
<gene>
    <name evidence="2" type="primary">blh_2</name>
    <name evidence="2" type="ORF">A1019T_02074</name>
</gene>
<dbReference type="Gene3D" id="3.90.190.10">
    <property type="entry name" value="Protein tyrosine phosphatase superfamily"/>
    <property type="match status" value="1"/>
</dbReference>